<evidence type="ECO:0000256" key="1">
    <source>
        <dbReference type="SAM" id="Phobius"/>
    </source>
</evidence>
<keyword evidence="1" id="KW-1133">Transmembrane helix</keyword>
<evidence type="ECO:0000313" key="6">
    <source>
        <dbReference type="Proteomes" id="UP001431572"/>
    </source>
</evidence>
<feature type="signal peptide" evidence="2">
    <location>
        <begin position="1"/>
        <end position="32"/>
    </location>
</feature>
<evidence type="ECO:0000313" key="5">
    <source>
        <dbReference type="Proteomes" id="UP000521676"/>
    </source>
</evidence>
<feature type="transmembrane region" description="Helical" evidence="1">
    <location>
        <begin position="677"/>
        <end position="701"/>
    </location>
</feature>
<evidence type="ECO:0000313" key="4">
    <source>
        <dbReference type="EMBL" id="WJW69841.1"/>
    </source>
</evidence>
<name>A0A8T7M7E4_9CHLR</name>
<feature type="chain" id="PRO_5035771178" evidence="2">
    <location>
        <begin position="33"/>
        <end position="711"/>
    </location>
</feature>
<dbReference type="RefSeq" id="WP_341471713.1">
    <property type="nucleotide sequence ID" value="NZ_CP128400.1"/>
</dbReference>
<keyword evidence="1" id="KW-0472">Membrane</keyword>
<keyword evidence="1" id="KW-0812">Transmembrane</keyword>
<proteinExistence type="predicted"/>
<evidence type="ECO:0000256" key="2">
    <source>
        <dbReference type="SAM" id="SignalP"/>
    </source>
</evidence>
<organism evidence="3 5">
    <name type="scientific">Candidatus Chlorohelix allophototropha</name>
    <dbReference type="NCBI Taxonomy" id="3003348"/>
    <lineage>
        <taxon>Bacteria</taxon>
        <taxon>Bacillati</taxon>
        <taxon>Chloroflexota</taxon>
        <taxon>Chloroflexia</taxon>
        <taxon>Candidatus Chloroheliales</taxon>
        <taxon>Candidatus Chloroheliaceae</taxon>
        <taxon>Candidatus Chlorohelix</taxon>
    </lineage>
</organism>
<gene>
    <name evidence="3" type="ORF">HXX08_18945</name>
    <name evidence="4" type="ORF">OZ401_003471</name>
</gene>
<accession>A0A8T7M7E4</accession>
<protein>
    <submittedName>
        <fullName evidence="3">Uncharacterized protein</fullName>
    </submittedName>
</protein>
<dbReference type="EMBL" id="CP128400">
    <property type="protein sequence ID" value="WJW69841.1"/>
    <property type="molecule type" value="Genomic_DNA"/>
</dbReference>
<dbReference type="AlphaFoldDB" id="A0A8T7M7E4"/>
<keyword evidence="6" id="KW-1185">Reference proteome</keyword>
<reference evidence="4" key="2">
    <citation type="journal article" date="2024" name="Nature">
        <title>Anoxygenic phototroph of the Chloroflexota uses a type I reaction centre.</title>
        <authorList>
            <person name="Tsuji J.M."/>
            <person name="Shaw N.A."/>
            <person name="Nagashima S."/>
            <person name="Venkiteswaran J.J."/>
            <person name="Schiff S.L."/>
            <person name="Watanabe T."/>
            <person name="Fukui M."/>
            <person name="Hanada S."/>
            <person name="Tank M."/>
            <person name="Neufeld J.D."/>
        </authorList>
    </citation>
    <scope>NUCLEOTIDE SEQUENCE</scope>
    <source>
        <strain evidence="4">L227-S17</strain>
    </source>
</reference>
<keyword evidence="2" id="KW-0732">Signal</keyword>
<dbReference type="EMBL" id="JACATZ010000003">
    <property type="protein sequence ID" value="NWJ47936.1"/>
    <property type="molecule type" value="Genomic_DNA"/>
</dbReference>
<dbReference type="Proteomes" id="UP001431572">
    <property type="component" value="Chromosome 2"/>
</dbReference>
<dbReference type="Proteomes" id="UP000521676">
    <property type="component" value="Unassembled WGS sequence"/>
</dbReference>
<evidence type="ECO:0000313" key="3">
    <source>
        <dbReference type="EMBL" id="NWJ47936.1"/>
    </source>
</evidence>
<reference evidence="3 5" key="1">
    <citation type="submission" date="2020-06" db="EMBL/GenBank/DDBJ databases">
        <title>Anoxygenic phototrophic Chloroflexota member uses a Type I reaction center.</title>
        <authorList>
            <person name="Tsuji J.M."/>
            <person name="Shaw N.A."/>
            <person name="Nagashima S."/>
            <person name="Venkiteswaran J."/>
            <person name="Schiff S.L."/>
            <person name="Hanada S."/>
            <person name="Tank M."/>
            <person name="Neufeld J.D."/>
        </authorList>
    </citation>
    <scope>NUCLEOTIDE SEQUENCE [LARGE SCALE GENOMIC DNA]</scope>
    <source>
        <strain evidence="3">L227-S17</strain>
    </source>
</reference>
<sequence>MKPKVGRFALFVALLFCASLIIAATLPTEAYAEGGTFPAEPFNGLQINYSVSGARLTSPIDSYSFTNGRDYRGVLTESTLKISGSVSATSGWGANLAVNVSVGKETKNFKAESFPPNGLSPAGGWKQNFEVSVTVEKFSEVSSASFSINLNGSYNAGGRSVVVSGTVRGPLVDLCEEAKLFFNDEELSHANVSSSTAFKSFKMKMSYDEMRYDLQGGWNKYNGEFEKMGLPKPYVPYNVGGAVPALTWLFAEGGVSDSISKQYVFNKDGLDPLMRNYSVKHGTEPALKEAMQLKATREGRPLTPGDVFYLAMIQADGSVRNAMLLAHNTLRSLARAGDAAYTGVSQDPAFYNANAQNSAAVPPYLVTIREGDNAGPWYHLFGTAFFELESQGQWGPLASIKDMLTWENAKGLLSGNLYTPAKDDAQSTSSELANLAEQYYRQLLGNRNPDIEKFCFNVWGGQLGAWLWNIAPKSGVDISGAKGVADWVKGYTWDPAVGLASYVKNYVTGGTTATKTQPTVSIFGAKNAKPKPKLVMTGSPINMTWEGQNLKMAIDQNTGALYGYMPFSIWPVQEKDGTWAMLWSAPPDLNYKVTLEGSGGGNVHLVAIDPESSQIATYTSPVSTGEKMTMDVSAKNSLPSLSRASGEVIKPAVRTANLSPISSDVQATATDAGIPGWVVPALIGVIAAAALLIIVTLVLLLGHKRTKTIRH</sequence>